<gene>
    <name evidence="3" type="ORF">Tco_0703361</name>
</gene>
<feature type="region of interest" description="Disordered" evidence="1">
    <location>
        <begin position="27"/>
        <end position="66"/>
    </location>
</feature>
<feature type="compositionally biased region" description="Low complexity" evidence="1">
    <location>
        <begin position="28"/>
        <end position="42"/>
    </location>
</feature>
<dbReference type="PANTHER" id="PTHR11439:SF509">
    <property type="entry name" value="RNA-DIRECTED DNA POLYMERASE"/>
    <property type="match status" value="1"/>
</dbReference>
<reference evidence="3" key="2">
    <citation type="submission" date="2022-01" db="EMBL/GenBank/DDBJ databases">
        <authorList>
            <person name="Yamashiro T."/>
            <person name="Shiraishi A."/>
            <person name="Satake H."/>
            <person name="Nakayama K."/>
        </authorList>
    </citation>
    <scope>NUCLEOTIDE SEQUENCE</scope>
</reference>
<name>A0ABQ4XZL2_9ASTR</name>
<protein>
    <submittedName>
        <fullName evidence="3">Retrovirus-related pol polyprotein from transposon TNT 1-94</fullName>
    </submittedName>
</protein>
<reference evidence="3" key="1">
    <citation type="journal article" date="2022" name="Int. J. Mol. Sci.">
        <title>Draft Genome of Tanacetum Coccineum: Genomic Comparison of Closely Related Tanacetum-Family Plants.</title>
        <authorList>
            <person name="Yamashiro T."/>
            <person name="Shiraishi A."/>
            <person name="Nakayama K."/>
            <person name="Satake H."/>
        </authorList>
    </citation>
    <scope>NUCLEOTIDE SEQUENCE</scope>
</reference>
<dbReference type="SUPFAM" id="SSF56672">
    <property type="entry name" value="DNA/RNA polymerases"/>
    <property type="match status" value="1"/>
</dbReference>
<dbReference type="CDD" id="cd09272">
    <property type="entry name" value="RNase_HI_RT_Ty1"/>
    <property type="match status" value="1"/>
</dbReference>
<dbReference type="InterPro" id="IPR013103">
    <property type="entry name" value="RVT_2"/>
</dbReference>
<evidence type="ECO:0000259" key="2">
    <source>
        <dbReference type="Pfam" id="PF07727"/>
    </source>
</evidence>
<dbReference type="EMBL" id="BQNB010009940">
    <property type="protein sequence ID" value="GJS70520.1"/>
    <property type="molecule type" value="Genomic_DNA"/>
</dbReference>
<evidence type="ECO:0000313" key="3">
    <source>
        <dbReference type="EMBL" id="GJS70520.1"/>
    </source>
</evidence>
<proteinExistence type="predicted"/>
<dbReference type="Proteomes" id="UP001151760">
    <property type="component" value="Unassembled WGS sequence"/>
</dbReference>
<dbReference type="PANTHER" id="PTHR11439">
    <property type="entry name" value="GAG-POL-RELATED RETROTRANSPOSON"/>
    <property type="match status" value="1"/>
</dbReference>
<accession>A0ABQ4XZL2</accession>
<evidence type="ECO:0000256" key="1">
    <source>
        <dbReference type="SAM" id="MobiDB-lite"/>
    </source>
</evidence>
<dbReference type="Pfam" id="PF07727">
    <property type="entry name" value="RVT_2"/>
    <property type="match status" value="1"/>
</dbReference>
<feature type="compositionally biased region" description="Polar residues" evidence="1">
    <location>
        <begin position="48"/>
        <end position="63"/>
    </location>
</feature>
<organism evidence="3 4">
    <name type="scientific">Tanacetum coccineum</name>
    <dbReference type="NCBI Taxonomy" id="301880"/>
    <lineage>
        <taxon>Eukaryota</taxon>
        <taxon>Viridiplantae</taxon>
        <taxon>Streptophyta</taxon>
        <taxon>Embryophyta</taxon>
        <taxon>Tracheophyta</taxon>
        <taxon>Spermatophyta</taxon>
        <taxon>Magnoliopsida</taxon>
        <taxon>eudicotyledons</taxon>
        <taxon>Gunneridae</taxon>
        <taxon>Pentapetalae</taxon>
        <taxon>asterids</taxon>
        <taxon>campanulids</taxon>
        <taxon>Asterales</taxon>
        <taxon>Asteraceae</taxon>
        <taxon>Asteroideae</taxon>
        <taxon>Anthemideae</taxon>
        <taxon>Anthemidinae</taxon>
        <taxon>Tanacetum</taxon>
    </lineage>
</organism>
<sequence>MFNESLTPPPSVDHLAPEVLAPIADVVAPETAASTGSPSSTTVDQDAPSPSNSQTTLETQSPIIPNDVEEDYHDIEVAHMGNNPYFGIQIPEIHSDQSSSSDSIHIIVHPDHQIFEHNSKWTKDHPLENIIDELARPVSTRLQLHEQVLFCYYNAFLTAVEPKTYKDALTQSCWIEAMQEELNEFELLEVWELVPRLDKVMVITLKWIYKVKLDELGVILNNKARLVAHGYRQEEGIDFEESFTSVARLEAIKIFLAFAAHMNMVVYQMDMKTAFLNGNLREEVYVSQTDGFVEPDNLNHVYKLKKALYGLKQAPRMWYDMLSSFMICQDFSKGSVDPTIFIHRKGKELLLVQIYIDDIIFAASTPELCDLFAKIMCSKFKMSMMGKISFFLGLQISQSPRGIFINQSKYALESLKKYGFDSCDPVDTPMVEKSKLDEDKEGKAFDRSHYRGMIGTLLYLTASRPDLQFAICMCARYQARPTDKHLHAIKMIFRYLRGTVNRGLWYPKDSSIALTVFADADHAGCQDTRRSTYGSMQFLGDRLVSWSSKRQKSAAISSTKAEYITMSGCCAQILWMRSQLTDYGLGFNKIPMYYDNKSAIALCCNNVQHSRSKHIDIRFYFIKEHVENGMIELYFVNTEYQLADIFTKALAKERIEFLINNMGMQSFTPETLKHLTDEVDE</sequence>
<dbReference type="InterPro" id="IPR043502">
    <property type="entry name" value="DNA/RNA_pol_sf"/>
</dbReference>
<comment type="caution">
    <text evidence="3">The sequence shown here is derived from an EMBL/GenBank/DDBJ whole genome shotgun (WGS) entry which is preliminary data.</text>
</comment>
<keyword evidence="4" id="KW-1185">Reference proteome</keyword>
<evidence type="ECO:0000313" key="4">
    <source>
        <dbReference type="Proteomes" id="UP001151760"/>
    </source>
</evidence>
<feature type="domain" description="Reverse transcriptase Ty1/copia-type" evidence="2">
    <location>
        <begin position="189"/>
        <end position="431"/>
    </location>
</feature>